<organism evidence="1 2">
    <name type="scientific">Celeribacter baekdonensis</name>
    <dbReference type="NCBI Taxonomy" id="875171"/>
    <lineage>
        <taxon>Bacteria</taxon>
        <taxon>Pseudomonadati</taxon>
        <taxon>Pseudomonadota</taxon>
        <taxon>Alphaproteobacteria</taxon>
        <taxon>Rhodobacterales</taxon>
        <taxon>Roseobacteraceae</taxon>
        <taxon>Celeribacter</taxon>
    </lineage>
</organism>
<accession>A0A1G7TTQ3</accession>
<dbReference type="Proteomes" id="UP000182284">
    <property type="component" value="Unassembled WGS sequence"/>
</dbReference>
<evidence type="ECO:0000313" key="2">
    <source>
        <dbReference type="Proteomes" id="UP000182284"/>
    </source>
</evidence>
<protein>
    <submittedName>
        <fullName evidence="1">Uncharacterized protein</fullName>
    </submittedName>
</protein>
<dbReference type="OrthoDB" id="7004523at2"/>
<proteinExistence type="predicted"/>
<name>A0A1G7TTQ3_9RHOB</name>
<evidence type="ECO:0000313" key="1">
    <source>
        <dbReference type="EMBL" id="SDG38726.1"/>
    </source>
</evidence>
<dbReference type="RefSeq" id="WP_074647252.1">
    <property type="nucleotide sequence ID" value="NZ_FNBL01000018.1"/>
</dbReference>
<dbReference type="AlphaFoldDB" id="A0A1G7TTQ3"/>
<gene>
    <name evidence="1" type="ORF">SAMN04488117_11871</name>
</gene>
<sequence>MARVNLTGEELAEMLVQSVSGGYVVEDVSQMAFEIYTEHGRHLTSKMNNLLLTLMVMEAGPEFALSESEFFELISEVRAL</sequence>
<reference evidence="1 2" key="1">
    <citation type="submission" date="2016-10" db="EMBL/GenBank/DDBJ databases">
        <authorList>
            <person name="de Groot N.N."/>
        </authorList>
    </citation>
    <scope>NUCLEOTIDE SEQUENCE [LARGE SCALE GENOMIC DNA]</scope>
    <source>
        <strain evidence="1 2">DSM 27375</strain>
    </source>
</reference>
<dbReference type="EMBL" id="FNBL01000018">
    <property type="protein sequence ID" value="SDG38726.1"/>
    <property type="molecule type" value="Genomic_DNA"/>
</dbReference>